<dbReference type="InterPro" id="IPR000026">
    <property type="entry name" value="N1-like"/>
</dbReference>
<feature type="active site" description="Proton acceptor" evidence="8">
    <location>
        <position position="114"/>
    </location>
</feature>
<evidence type="ECO:0000256" key="4">
    <source>
        <dbReference type="ARBA" id="ARBA00022525"/>
    </source>
</evidence>
<dbReference type="RefSeq" id="WP_302928969.1">
    <property type="nucleotide sequence ID" value="NZ_JAJEPW010000025.1"/>
</dbReference>
<feature type="chain" id="PRO_5041785420" description="Ribonuclease" evidence="7">
    <location>
        <begin position="22"/>
        <end position="155"/>
    </location>
</feature>
<dbReference type="PROSITE" id="PS51257">
    <property type="entry name" value="PROKAR_LIPOPROTEIN"/>
    <property type="match status" value="1"/>
</dbReference>
<evidence type="ECO:0000256" key="6">
    <source>
        <dbReference type="ARBA" id="ARBA00022801"/>
    </source>
</evidence>
<dbReference type="InterPro" id="IPR016191">
    <property type="entry name" value="Ribonuclease/ribotoxin"/>
</dbReference>
<comment type="caution">
    <text evidence="9">The sequence shown here is derived from an EMBL/GenBank/DDBJ whole genome shotgun (WGS) entry which is preliminary data.</text>
</comment>
<sequence length="155" mass="17181">MKKLTALLLALVMALSLTACSFVMLPEEQDPPADPKQEQQLAREDTYTTKEDVALYIHLYGRLPDNFITKKEAQQLGWTGGSLEPYAPGCCIGGSRFGNYEGLLPEADGRTWTECDINTLGADSRGAERIVFSNDGLIYYTGDHYKTFELLYGGE</sequence>
<dbReference type="Gene3D" id="3.10.450.30">
    <property type="entry name" value="Microbial ribonucleases"/>
    <property type="match status" value="1"/>
</dbReference>
<protein>
    <recommendedName>
        <fullName evidence="3 7">Ribonuclease</fullName>
        <ecNumber evidence="7">3.1.27.-</ecNumber>
    </recommendedName>
</protein>
<proteinExistence type="inferred from homology"/>
<dbReference type="GO" id="GO:0016787">
    <property type="term" value="F:hydrolase activity"/>
    <property type="evidence" value="ECO:0007669"/>
    <property type="project" value="UniProtKB-KW"/>
</dbReference>
<evidence type="ECO:0000313" key="9">
    <source>
        <dbReference type="EMBL" id="MCC2129732.1"/>
    </source>
</evidence>
<keyword evidence="7" id="KW-0255">Endonuclease</keyword>
<evidence type="ECO:0000313" key="10">
    <source>
        <dbReference type="Proteomes" id="UP001199319"/>
    </source>
</evidence>
<dbReference type="EMBL" id="JAJEPW010000025">
    <property type="protein sequence ID" value="MCC2129732.1"/>
    <property type="molecule type" value="Genomic_DNA"/>
</dbReference>
<dbReference type="InterPro" id="IPR001887">
    <property type="entry name" value="Barnase"/>
</dbReference>
<dbReference type="PRINTS" id="PR00117">
    <property type="entry name" value="BARNASE"/>
</dbReference>
<name>A0AAE3AFF4_9FIRM</name>
<dbReference type="Pfam" id="PF00545">
    <property type="entry name" value="Ribonuclease"/>
    <property type="match status" value="1"/>
</dbReference>
<gene>
    <name evidence="9" type="ORF">LKD37_09410</name>
</gene>
<dbReference type="GO" id="GO:0004521">
    <property type="term" value="F:RNA endonuclease activity"/>
    <property type="evidence" value="ECO:0007669"/>
    <property type="project" value="UniProtKB-UniRule"/>
</dbReference>
<keyword evidence="6 7" id="KW-0378">Hydrolase</keyword>
<feature type="active site" description="Proton donor" evidence="8">
    <location>
        <position position="144"/>
    </location>
</feature>
<keyword evidence="10" id="KW-1185">Reference proteome</keyword>
<evidence type="ECO:0000256" key="3">
    <source>
        <dbReference type="ARBA" id="ARBA00022214"/>
    </source>
</evidence>
<evidence type="ECO:0000256" key="2">
    <source>
        <dbReference type="ARBA" id="ARBA00009006"/>
    </source>
</evidence>
<reference evidence="9" key="1">
    <citation type="submission" date="2021-10" db="EMBL/GenBank/DDBJ databases">
        <title>Anaerobic single-cell dispensing facilitates the cultivation of human gut bacteria.</title>
        <authorList>
            <person name="Afrizal A."/>
        </authorList>
    </citation>
    <scope>NUCLEOTIDE SEQUENCE</scope>
    <source>
        <strain evidence="9">CLA-AA-H272</strain>
    </source>
</reference>
<evidence type="ECO:0000256" key="5">
    <source>
        <dbReference type="ARBA" id="ARBA00022722"/>
    </source>
</evidence>
<dbReference type="EC" id="3.1.27.-" evidence="7"/>
<evidence type="ECO:0000256" key="7">
    <source>
        <dbReference type="PIRNR" id="PIRNR001013"/>
    </source>
</evidence>
<keyword evidence="4 7" id="KW-0964">Secreted</keyword>
<comment type="similarity">
    <text evidence="2 7">Belongs to the ribonuclease N1/T1 family.</text>
</comment>
<dbReference type="PIRSF" id="PIRSF001013">
    <property type="entry name" value="Barnase"/>
    <property type="match status" value="1"/>
</dbReference>
<evidence type="ECO:0000256" key="1">
    <source>
        <dbReference type="ARBA" id="ARBA00004613"/>
    </source>
</evidence>
<evidence type="ECO:0000256" key="8">
    <source>
        <dbReference type="PIRSR" id="PIRSR001013-1"/>
    </source>
</evidence>
<dbReference type="AlphaFoldDB" id="A0AAE3AFF4"/>
<organism evidence="9 10">
    <name type="scientific">Brotocaccenecus cirricatena</name>
    <dbReference type="NCBI Taxonomy" id="3064195"/>
    <lineage>
        <taxon>Bacteria</taxon>
        <taxon>Bacillati</taxon>
        <taxon>Bacillota</taxon>
        <taxon>Clostridia</taxon>
        <taxon>Eubacteriales</taxon>
        <taxon>Oscillospiraceae</taxon>
        <taxon>Brotocaccenecus</taxon>
    </lineage>
</organism>
<dbReference type="SUPFAM" id="SSF53933">
    <property type="entry name" value="Microbial ribonucleases"/>
    <property type="match status" value="1"/>
</dbReference>
<keyword evidence="5 7" id="KW-0540">Nuclease</keyword>
<keyword evidence="7" id="KW-0732">Signal</keyword>
<dbReference type="Proteomes" id="UP001199319">
    <property type="component" value="Unassembled WGS sequence"/>
</dbReference>
<dbReference type="GO" id="GO:0005576">
    <property type="term" value="C:extracellular region"/>
    <property type="evidence" value="ECO:0007669"/>
    <property type="project" value="UniProtKB-SubCell"/>
</dbReference>
<feature type="signal peptide" evidence="7">
    <location>
        <begin position="1"/>
        <end position="21"/>
    </location>
</feature>
<comment type="subcellular location">
    <subcellularLocation>
        <location evidence="1 7">Secreted</location>
    </subcellularLocation>
</comment>
<accession>A0AAE3AFF4</accession>
<dbReference type="GO" id="GO:0003723">
    <property type="term" value="F:RNA binding"/>
    <property type="evidence" value="ECO:0007669"/>
    <property type="project" value="UniProtKB-UniRule"/>
</dbReference>